<dbReference type="AlphaFoldDB" id="A0AAF5I256"/>
<protein>
    <submittedName>
        <fullName evidence="10">PAP-associated domain-containing protein</fullName>
    </submittedName>
</protein>
<keyword evidence="9" id="KW-1185">Reference proteome</keyword>
<comment type="cofactor">
    <cofactor evidence="2">
        <name>Mg(2+)</name>
        <dbReference type="ChEBI" id="CHEBI:18420"/>
    </cofactor>
</comment>
<dbReference type="InterPro" id="IPR037238">
    <property type="entry name" value="YbiA-like_sf"/>
</dbReference>
<sequence>ERRRKKRKGKKMNQGDFDKFLQIYGNPIFSADLDVEVNNICRSLETFHIDNDNYKQYKLCKGKGKYCHVGDDCKLLKTTIYTKYVVNNIDLNCPYNLDWLSKHIRMSYYRDCQKMPTFKKKCKVVRYIERILRLMESRSFIFLTGSTITNLGDDSSDVDICWIIPGYGINNLSLPYDMNLNYINGKLHETKRFLLKFLNQMKVIEGISVIESKVPLLQIQFNEKWFNIEVDISINNLPGAMNSKLLHYYSGFDLRFSQLVLFFKNFCKASGYKDAHNNYLNSYSISLMVLHFLQVIVEPPILPNLQQVRPDIFSNYKLLWFPYFQNIILPPLKTNRMSLSELYVKFLQYFGKFDSKYYGISISKGCLLPRALFIKNNRNYPLFIEEPFEKENTARSLKLDRWIDIKRNMLEEVNCLFRKSKSKFINDRFIFSTNFSFNQPSSIDYSLDFPSLDNLKISSDEEDMNQGEGRPPIPSIIRKDLNQGEGKPPIPSIIRKDLNQGDGRPPIPSIIRKDLNQGEGRLPIPSIINQNMNQGEGRLPIPSIINQNMNQGEGRPPIPSIINQNMNQGEGIVRNKNNNRRNNNQAMKNNGNMNKGKRQNKPVKVDPAVKEILNTPQLIPETWKTISFTISPENIVFIENSQSIYSFFYNKAPFEVMGVKFNSVDDAYQLNKLNDLCGEQFAQQYCEKKTLRDKKAFVRETMKFVGISKEDVINWKSETGFNTIFNAIVEKFYQNKELLEEMKKDKDKLIVNTYGNDPIDACGDRSALELWISCNTGNDYVMPSEVNPDNLLHFPTTGGGKNVQGIMVILSSYGFSTNYVLMEGNNDDEWNDSILSKPSDILCRDSIQSGNIILEELNLPNQYNYDIDISCNNKNASKSRIIPISVMEKSLDLNVTVLEDVFNEEIRTKLCSTRKRYPGDEKIMKKNSMDISLIIHISLVKKLCI</sequence>
<feature type="domain" description="PAP-associated" evidence="7">
    <location>
        <begin position="338"/>
        <end position="392"/>
    </location>
</feature>
<dbReference type="SUPFAM" id="SSF81631">
    <property type="entry name" value="PAP/OAS1 substrate-binding domain"/>
    <property type="match status" value="1"/>
</dbReference>
<dbReference type="Pfam" id="PF22600">
    <property type="entry name" value="MTPAP-like_central"/>
    <property type="match status" value="1"/>
</dbReference>
<dbReference type="InterPro" id="IPR043519">
    <property type="entry name" value="NT_sf"/>
</dbReference>
<dbReference type="WBParaSite" id="TCONS_00011267.p1">
    <property type="protein sequence ID" value="TCONS_00011267.p1"/>
    <property type="gene ID" value="XLOC_005509"/>
</dbReference>
<evidence type="ECO:0000259" key="7">
    <source>
        <dbReference type="Pfam" id="PF03828"/>
    </source>
</evidence>
<dbReference type="GO" id="GO:1990817">
    <property type="term" value="F:poly(A) RNA polymerase activity"/>
    <property type="evidence" value="ECO:0007669"/>
    <property type="project" value="TreeGrafter"/>
</dbReference>
<evidence type="ECO:0000313" key="10">
    <source>
        <dbReference type="WBParaSite" id="TCONS_00011267.p1"/>
    </source>
</evidence>
<evidence type="ECO:0000259" key="8">
    <source>
        <dbReference type="Pfam" id="PF22600"/>
    </source>
</evidence>
<feature type="region of interest" description="Disordered" evidence="6">
    <location>
        <begin position="461"/>
        <end position="485"/>
    </location>
</feature>
<dbReference type="SUPFAM" id="SSF81301">
    <property type="entry name" value="Nucleotidyltransferase"/>
    <property type="match status" value="1"/>
</dbReference>
<dbReference type="PANTHER" id="PTHR12271">
    <property type="entry name" value="POLY A POLYMERASE CID PAP -RELATED"/>
    <property type="match status" value="1"/>
</dbReference>
<evidence type="ECO:0000256" key="3">
    <source>
        <dbReference type="ARBA" id="ARBA00022679"/>
    </source>
</evidence>
<evidence type="ECO:0000313" key="9">
    <source>
        <dbReference type="Proteomes" id="UP000035681"/>
    </source>
</evidence>
<organism evidence="9 10">
    <name type="scientific">Strongyloides stercoralis</name>
    <name type="common">Threadworm</name>
    <dbReference type="NCBI Taxonomy" id="6248"/>
    <lineage>
        <taxon>Eukaryota</taxon>
        <taxon>Metazoa</taxon>
        <taxon>Ecdysozoa</taxon>
        <taxon>Nematoda</taxon>
        <taxon>Chromadorea</taxon>
        <taxon>Rhabditida</taxon>
        <taxon>Tylenchina</taxon>
        <taxon>Panagrolaimomorpha</taxon>
        <taxon>Strongyloidoidea</taxon>
        <taxon>Strongyloididae</taxon>
        <taxon>Strongyloides</taxon>
    </lineage>
</organism>
<evidence type="ECO:0000256" key="6">
    <source>
        <dbReference type="SAM" id="MobiDB-lite"/>
    </source>
</evidence>
<keyword evidence="5" id="KW-0460">Magnesium</keyword>
<dbReference type="InterPro" id="IPR002058">
    <property type="entry name" value="PAP_assoc"/>
</dbReference>
<dbReference type="PANTHER" id="PTHR12271:SF117">
    <property type="entry name" value="PAP-ASSOCIATED DOMAIN-CONTAINING PROTEIN"/>
    <property type="match status" value="1"/>
</dbReference>
<name>A0AAF5I256_STRER</name>
<comment type="cofactor">
    <cofactor evidence="1">
        <name>Mn(2+)</name>
        <dbReference type="ChEBI" id="CHEBI:29035"/>
    </cofactor>
</comment>
<feature type="compositionally biased region" description="Low complexity" evidence="6">
    <location>
        <begin position="575"/>
        <end position="594"/>
    </location>
</feature>
<dbReference type="Pfam" id="PF03828">
    <property type="entry name" value="PAP_assoc"/>
    <property type="match status" value="1"/>
</dbReference>
<dbReference type="Gene3D" id="1.10.1410.10">
    <property type="match status" value="1"/>
</dbReference>
<evidence type="ECO:0000256" key="1">
    <source>
        <dbReference type="ARBA" id="ARBA00001936"/>
    </source>
</evidence>
<evidence type="ECO:0000256" key="2">
    <source>
        <dbReference type="ARBA" id="ARBA00001946"/>
    </source>
</evidence>
<dbReference type="GO" id="GO:0046872">
    <property type="term" value="F:metal ion binding"/>
    <property type="evidence" value="ECO:0007669"/>
    <property type="project" value="UniProtKB-KW"/>
</dbReference>
<dbReference type="Gene3D" id="3.30.460.10">
    <property type="entry name" value="Beta Polymerase, domain 2"/>
    <property type="match status" value="1"/>
</dbReference>
<evidence type="ECO:0000256" key="4">
    <source>
        <dbReference type="ARBA" id="ARBA00022723"/>
    </source>
</evidence>
<dbReference type="SUPFAM" id="SSF143990">
    <property type="entry name" value="YbiA-like"/>
    <property type="match status" value="1"/>
</dbReference>
<keyword evidence="3" id="KW-0808">Transferase</keyword>
<feature type="domain" description="Poly(A) RNA polymerase mitochondrial-like central palm" evidence="8">
    <location>
        <begin position="100"/>
        <end position="250"/>
    </location>
</feature>
<dbReference type="Proteomes" id="UP000035681">
    <property type="component" value="Unplaced"/>
</dbReference>
<reference evidence="10" key="1">
    <citation type="submission" date="2024-02" db="UniProtKB">
        <authorList>
            <consortium name="WormBaseParasite"/>
        </authorList>
    </citation>
    <scope>IDENTIFICATION</scope>
</reference>
<keyword evidence="4" id="KW-0479">Metal-binding</keyword>
<dbReference type="Gene3D" id="1.10.357.40">
    <property type="entry name" value="YbiA-like"/>
    <property type="match status" value="1"/>
</dbReference>
<proteinExistence type="predicted"/>
<dbReference type="CDD" id="cd05402">
    <property type="entry name" value="NT_PAP_TUTase"/>
    <property type="match status" value="1"/>
</dbReference>
<evidence type="ECO:0000256" key="5">
    <source>
        <dbReference type="ARBA" id="ARBA00022842"/>
    </source>
</evidence>
<dbReference type="InterPro" id="IPR054708">
    <property type="entry name" value="MTPAP-like_central"/>
</dbReference>
<feature type="region of interest" description="Disordered" evidence="6">
    <location>
        <begin position="575"/>
        <end position="603"/>
    </location>
</feature>
<dbReference type="GO" id="GO:0031123">
    <property type="term" value="P:RNA 3'-end processing"/>
    <property type="evidence" value="ECO:0007669"/>
    <property type="project" value="TreeGrafter"/>
</dbReference>
<accession>A0AAF5I256</accession>